<proteinExistence type="predicted"/>
<name>A0A0K2TK39_LEPSM</name>
<dbReference type="EMBL" id="HACA01009032">
    <property type="protein sequence ID" value="CDW26393.1"/>
    <property type="molecule type" value="Transcribed_RNA"/>
</dbReference>
<accession>A0A0K2TK39</accession>
<evidence type="ECO:0000313" key="1">
    <source>
        <dbReference type="EMBL" id="CDW26393.1"/>
    </source>
</evidence>
<dbReference type="AlphaFoldDB" id="A0A0K2TK39"/>
<sequence>MLFVRASKMDIFYGFYLIKENSSQATENHNSVNGPNTVTANLASIPFKLF</sequence>
<protein>
    <submittedName>
        <fullName evidence="1">Uncharacterized protein</fullName>
    </submittedName>
</protein>
<reference evidence="1" key="1">
    <citation type="submission" date="2014-05" db="EMBL/GenBank/DDBJ databases">
        <authorList>
            <person name="Chronopoulou M."/>
        </authorList>
    </citation>
    <scope>NUCLEOTIDE SEQUENCE</scope>
    <source>
        <tissue evidence="1">Whole organism</tissue>
    </source>
</reference>
<organism evidence="1">
    <name type="scientific">Lepeophtheirus salmonis</name>
    <name type="common">Salmon louse</name>
    <name type="synonym">Caligus salmonis</name>
    <dbReference type="NCBI Taxonomy" id="72036"/>
    <lineage>
        <taxon>Eukaryota</taxon>
        <taxon>Metazoa</taxon>
        <taxon>Ecdysozoa</taxon>
        <taxon>Arthropoda</taxon>
        <taxon>Crustacea</taxon>
        <taxon>Multicrustacea</taxon>
        <taxon>Hexanauplia</taxon>
        <taxon>Copepoda</taxon>
        <taxon>Siphonostomatoida</taxon>
        <taxon>Caligidae</taxon>
        <taxon>Lepeophtheirus</taxon>
    </lineage>
</organism>